<evidence type="ECO:0000313" key="4">
    <source>
        <dbReference type="Proteomes" id="UP000218238"/>
    </source>
</evidence>
<dbReference type="Proteomes" id="UP000218238">
    <property type="component" value="Unassembled WGS sequence"/>
</dbReference>
<evidence type="ECO:0000259" key="2">
    <source>
        <dbReference type="Pfam" id="PF11741"/>
    </source>
</evidence>
<keyword evidence="1" id="KW-1133">Transmembrane helix</keyword>
<dbReference type="Pfam" id="PF11741">
    <property type="entry name" value="AMIN"/>
    <property type="match status" value="1"/>
</dbReference>
<dbReference type="EMBL" id="NTFS01000104">
    <property type="protein sequence ID" value="PAX55144.1"/>
    <property type="molecule type" value="Genomic_DNA"/>
</dbReference>
<keyword evidence="1" id="KW-0472">Membrane</keyword>
<dbReference type="AlphaFoldDB" id="A0A2A2TJG8"/>
<accession>A0A2A2TJG8</accession>
<protein>
    <submittedName>
        <fullName evidence="3">AMIN domain-containing protein</fullName>
    </submittedName>
</protein>
<gene>
    <name evidence="3" type="ORF">CK510_11520</name>
</gene>
<reference evidence="3 4" key="1">
    <citation type="submission" date="2017-08" db="EMBL/GenBank/DDBJ databases">
        <title>Draft genome sequence of filamentous cyanobacterium Calothrix elsteri CCALA 953.</title>
        <authorList>
            <person name="Gagunashvili A.N."/>
            <person name="Elster J."/>
            <person name="Andresson O.S."/>
        </authorList>
    </citation>
    <scope>NUCLEOTIDE SEQUENCE [LARGE SCALE GENOMIC DNA]</scope>
    <source>
        <strain evidence="3 4">CCALA 953</strain>
    </source>
</reference>
<keyword evidence="1" id="KW-0812">Transmembrane</keyword>
<dbReference type="OrthoDB" id="419483at2"/>
<evidence type="ECO:0000256" key="1">
    <source>
        <dbReference type="SAM" id="Phobius"/>
    </source>
</evidence>
<evidence type="ECO:0000313" key="3">
    <source>
        <dbReference type="EMBL" id="PAX55144.1"/>
    </source>
</evidence>
<feature type="transmembrane region" description="Helical" evidence="1">
    <location>
        <begin position="29"/>
        <end position="49"/>
    </location>
</feature>
<keyword evidence="4" id="KW-1185">Reference proteome</keyword>
<dbReference type="RefSeq" id="WP_095721836.1">
    <property type="nucleotide sequence ID" value="NZ_NTFS01000104.1"/>
</dbReference>
<name>A0A2A2TJG8_9CYAN</name>
<feature type="domain" description="AMIN" evidence="2">
    <location>
        <begin position="62"/>
        <end position="157"/>
    </location>
</feature>
<proteinExistence type="predicted"/>
<dbReference type="InterPro" id="IPR021731">
    <property type="entry name" value="AMIN_dom"/>
</dbReference>
<dbReference type="Gene3D" id="2.60.40.3500">
    <property type="match status" value="1"/>
</dbReference>
<organism evidence="3 4">
    <name type="scientific">Brunnivagina elsteri CCALA 953</name>
    <dbReference type="NCBI Taxonomy" id="987040"/>
    <lineage>
        <taxon>Bacteria</taxon>
        <taxon>Bacillati</taxon>
        <taxon>Cyanobacteriota</taxon>
        <taxon>Cyanophyceae</taxon>
        <taxon>Nostocales</taxon>
        <taxon>Calotrichaceae</taxon>
        <taxon>Brunnivagina</taxon>
    </lineage>
</organism>
<sequence length="325" mass="35500">MSNQLGNKQLVDLWQYLSQAIRKYPYKKLFSVSVFSIFSLSATLSLPSASIANPQNAQLQEWRFSPEIPQLEFTLSAASQPKLLYLRQPERLVIDIPSTKLGFVSTRQDYNGAIQRVRLSQLNASVTRIVMDLAPGSTFNPNQVSLQSVSSNRWVLRPFLTSYNPNTIPGGYFPNQPNNYPPGTYAPQPQNNLPPGMYAPPSVGNLPNNLPNIPPELYPSQPNGNLPPTLGGNNNLPPLTNNINNNTQQQPFVSVPPLNSNNTPQIPGSTLPPAIFSNPSGGFNNAPPLMNPNSVITYPNDVNGGINSNLTPLPWGQNLLPNPGQ</sequence>
<comment type="caution">
    <text evidence="3">The sequence shown here is derived from an EMBL/GenBank/DDBJ whole genome shotgun (WGS) entry which is preliminary data.</text>
</comment>